<comment type="caution">
    <text evidence="2">The sequence shown here is derived from an EMBL/GenBank/DDBJ whole genome shotgun (WGS) entry which is preliminary data.</text>
</comment>
<gene>
    <name evidence="2" type="ORF">P3X46_006185</name>
</gene>
<evidence type="ECO:0000313" key="3">
    <source>
        <dbReference type="Proteomes" id="UP001174677"/>
    </source>
</evidence>
<protein>
    <recommendedName>
        <fullName evidence="1">Endonuclease/exonuclease/phosphatase domain-containing protein</fullName>
    </recommendedName>
</protein>
<keyword evidence="3" id="KW-1185">Reference proteome</keyword>
<dbReference type="Pfam" id="PF03372">
    <property type="entry name" value="Exo_endo_phos"/>
    <property type="match status" value="1"/>
</dbReference>
<feature type="domain" description="Endonuclease/exonuclease/phosphatase" evidence="1">
    <location>
        <begin position="7"/>
        <end position="89"/>
    </location>
</feature>
<organism evidence="2 3">
    <name type="scientific">Hevea brasiliensis</name>
    <name type="common">Para rubber tree</name>
    <name type="synonym">Siphonia brasiliensis</name>
    <dbReference type="NCBI Taxonomy" id="3981"/>
    <lineage>
        <taxon>Eukaryota</taxon>
        <taxon>Viridiplantae</taxon>
        <taxon>Streptophyta</taxon>
        <taxon>Embryophyta</taxon>
        <taxon>Tracheophyta</taxon>
        <taxon>Spermatophyta</taxon>
        <taxon>Magnoliopsida</taxon>
        <taxon>eudicotyledons</taxon>
        <taxon>Gunneridae</taxon>
        <taxon>Pentapetalae</taxon>
        <taxon>rosids</taxon>
        <taxon>fabids</taxon>
        <taxon>Malpighiales</taxon>
        <taxon>Euphorbiaceae</taxon>
        <taxon>Crotonoideae</taxon>
        <taxon>Micrandreae</taxon>
        <taxon>Hevea</taxon>
    </lineage>
</organism>
<dbReference type="Gene3D" id="3.60.10.10">
    <property type="entry name" value="Endonuclease/exonuclease/phosphatase"/>
    <property type="match status" value="1"/>
</dbReference>
<evidence type="ECO:0000259" key="1">
    <source>
        <dbReference type="Pfam" id="PF03372"/>
    </source>
</evidence>
<dbReference type="InterPro" id="IPR005135">
    <property type="entry name" value="Endo/exonuclease/phosphatase"/>
</dbReference>
<reference evidence="2" key="1">
    <citation type="journal article" date="2023" name="Plant Biotechnol. J.">
        <title>Chromosome-level wild Hevea brasiliensis genome provides new tools for genomic-assisted breeding and valuable loci to elevate rubber yield.</title>
        <authorList>
            <person name="Cheng H."/>
            <person name="Song X."/>
            <person name="Hu Y."/>
            <person name="Wu T."/>
            <person name="Yang Q."/>
            <person name="An Z."/>
            <person name="Feng S."/>
            <person name="Deng Z."/>
            <person name="Wu W."/>
            <person name="Zeng X."/>
            <person name="Tu M."/>
            <person name="Wang X."/>
            <person name="Huang H."/>
        </authorList>
    </citation>
    <scope>NUCLEOTIDE SEQUENCE</scope>
    <source>
        <strain evidence="2">MT/VB/25A 57/8</strain>
    </source>
</reference>
<dbReference type="SUPFAM" id="SSF56219">
    <property type="entry name" value="DNase I-like"/>
    <property type="match status" value="1"/>
</dbReference>
<dbReference type="Proteomes" id="UP001174677">
    <property type="component" value="Chromosome 4"/>
</dbReference>
<dbReference type="EMBL" id="JARPOI010000004">
    <property type="protein sequence ID" value="KAJ9182160.1"/>
    <property type="molecule type" value="Genomic_DNA"/>
</dbReference>
<name>A0ABQ9MR98_HEVBR</name>
<proteinExistence type="predicted"/>
<evidence type="ECO:0000313" key="2">
    <source>
        <dbReference type="EMBL" id="KAJ9182160.1"/>
    </source>
</evidence>
<dbReference type="InterPro" id="IPR036691">
    <property type="entry name" value="Endo/exonu/phosph_ase_sf"/>
</dbReference>
<accession>A0ABQ9MR98</accession>
<sequence length="152" mass="17762">MEVTAIYGSPQPSKRFWLWYQLDNMISSITNPWILIGDFNTILSSQEHFEGSQRRSAACFTWKKGNLMQRLDRAIANSDFCLKFLDVSLYSAASQTNRQAPFHFLSAWLTHESFADFVANNWRDHSSFMETMLEFVAKLKVWNYNVFGNVFH</sequence>